<name>A0A6C0DKK5_9ZZZZ</name>
<protein>
    <recommendedName>
        <fullName evidence="1">RING-type domain-containing protein</fullName>
    </recommendedName>
</protein>
<dbReference type="InterPro" id="IPR001841">
    <property type="entry name" value="Znf_RING"/>
</dbReference>
<accession>A0A6C0DKK5</accession>
<dbReference type="AlphaFoldDB" id="A0A6C0DKK5"/>
<dbReference type="Pfam" id="PF13639">
    <property type="entry name" value="zf-RING_2"/>
    <property type="match status" value="1"/>
</dbReference>
<evidence type="ECO:0000259" key="1">
    <source>
        <dbReference type="PROSITE" id="PS50089"/>
    </source>
</evidence>
<proteinExistence type="predicted"/>
<evidence type="ECO:0000313" key="2">
    <source>
        <dbReference type="EMBL" id="QHT16824.1"/>
    </source>
</evidence>
<dbReference type="SMART" id="SM00184">
    <property type="entry name" value="RING"/>
    <property type="match status" value="1"/>
</dbReference>
<dbReference type="Gene3D" id="3.30.40.10">
    <property type="entry name" value="Zinc/RING finger domain, C3HC4 (zinc finger)"/>
    <property type="match status" value="1"/>
</dbReference>
<organism evidence="2">
    <name type="scientific">viral metagenome</name>
    <dbReference type="NCBI Taxonomy" id="1070528"/>
    <lineage>
        <taxon>unclassified sequences</taxon>
        <taxon>metagenomes</taxon>
        <taxon>organismal metagenomes</taxon>
    </lineage>
</organism>
<reference evidence="2" key="1">
    <citation type="journal article" date="2020" name="Nature">
        <title>Giant virus diversity and host interactions through global metagenomics.</title>
        <authorList>
            <person name="Schulz F."/>
            <person name="Roux S."/>
            <person name="Paez-Espino D."/>
            <person name="Jungbluth S."/>
            <person name="Walsh D.A."/>
            <person name="Denef V.J."/>
            <person name="McMahon K.D."/>
            <person name="Konstantinidis K.T."/>
            <person name="Eloe-Fadrosh E.A."/>
            <person name="Kyrpides N.C."/>
            <person name="Woyke T."/>
        </authorList>
    </citation>
    <scope>NUCLEOTIDE SEQUENCE</scope>
    <source>
        <strain evidence="2">GVMAG-M-3300023174-207</strain>
    </source>
</reference>
<dbReference type="InterPro" id="IPR013083">
    <property type="entry name" value="Znf_RING/FYVE/PHD"/>
</dbReference>
<dbReference type="EMBL" id="MN739627">
    <property type="protein sequence ID" value="QHT16824.1"/>
    <property type="molecule type" value="Genomic_DNA"/>
</dbReference>
<dbReference type="PROSITE" id="PS50089">
    <property type="entry name" value="ZF_RING_2"/>
    <property type="match status" value="1"/>
</dbReference>
<dbReference type="SUPFAM" id="SSF57850">
    <property type="entry name" value="RING/U-box"/>
    <property type="match status" value="1"/>
</dbReference>
<sequence>MTSRSSFTCEKPSECPVCYEVLEDHKPLSCGHWVHKSCIVKSKKDICPMCRAKVKLTRREREEIISLMTQPVLYQEPSHYQEQEELPYTMPNENTIVTLNIRRRFRVEDDAILYDGRVISENGNRVKIAFTNQFEAMNFCSYIESTNKVDRVLIDDLRRNTEHIQTRNYEVIDI</sequence>
<feature type="domain" description="RING-type" evidence="1">
    <location>
        <begin position="15"/>
        <end position="51"/>
    </location>
</feature>